<dbReference type="InterPro" id="IPR032675">
    <property type="entry name" value="LRR_dom_sf"/>
</dbReference>
<evidence type="ECO:0000256" key="3">
    <source>
        <dbReference type="SAM" id="MobiDB-lite"/>
    </source>
</evidence>
<evidence type="ECO:0000259" key="4">
    <source>
        <dbReference type="SMART" id="SM00873"/>
    </source>
</evidence>
<dbReference type="GO" id="GO:0006432">
    <property type="term" value="P:phenylalanyl-tRNA aminoacylation"/>
    <property type="evidence" value="ECO:0007669"/>
    <property type="project" value="InterPro"/>
</dbReference>
<dbReference type="SUPFAM" id="SSF52058">
    <property type="entry name" value="L domain-like"/>
    <property type="match status" value="1"/>
</dbReference>
<organism evidence="5">
    <name type="scientific">Menopon gallinae</name>
    <name type="common">poultry shaft louse</name>
    <dbReference type="NCBI Taxonomy" id="328185"/>
    <lineage>
        <taxon>Eukaryota</taxon>
        <taxon>Metazoa</taxon>
        <taxon>Ecdysozoa</taxon>
        <taxon>Arthropoda</taxon>
        <taxon>Hexapoda</taxon>
        <taxon>Insecta</taxon>
        <taxon>Pterygota</taxon>
        <taxon>Neoptera</taxon>
        <taxon>Paraneoptera</taxon>
        <taxon>Psocodea</taxon>
        <taxon>Troctomorpha</taxon>
        <taxon>Phthiraptera</taxon>
        <taxon>Amblycera</taxon>
        <taxon>Menoponidae</taxon>
        <taxon>Menopon</taxon>
    </lineage>
</organism>
<dbReference type="Gene3D" id="3.80.10.10">
    <property type="entry name" value="Ribonuclease Inhibitor"/>
    <property type="match status" value="2"/>
</dbReference>
<dbReference type="InterPro" id="IPR003591">
    <property type="entry name" value="Leu-rich_rpt_typical-subtyp"/>
</dbReference>
<gene>
    <name evidence="5" type="ORF">PYX00_009571</name>
</gene>
<dbReference type="EMBL" id="JARGDH010000005">
    <property type="protein sequence ID" value="KAL0267238.1"/>
    <property type="molecule type" value="Genomic_DNA"/>
</dbReference>
<accession>A0AAW2HCA2</accession>
<sequence length="531" mass="59418">MASWVEITNTKELNRYELILSGKEISERIEKNGISPGLFTCTGLNFLQISETCLSCIPGDIRNLNNLTTLILHSNNLSELCPEIGEMTKLKILDASNNNIKDVSGAIEKLSTLTTLNLSFNMIEKIPVLTNNVWLSIVDFSSNKIEDMSELCRPELCHLSELHLKGNKIKEIPTDIKELVALKFLDLSDNAVTQVPGELGDNTKLKDINLQGNPLSDKRLLKLVVQNKSKPILEYIRDRCERKTNGVAGNKGKKGKGKVRGKSLSEDVENDQEAPPSVINKYRIVVEKPDNICRIKRTEKVLSVRQHIVACVVKNVSLDVDSIKKFLQIQNKLHDGICEKRRSGTIATHDLELTKGRNFTYTALPPDELRLTPLFKTKEVTAKELLVQLQAEAEIIRKEKKRNTCTGIHKFLHLPQEHSLYPCVLNSEDAVISFPPITNSEISKVSTNTKNILIEVTSPVHQNICKKIADKLLKEMLLSGIGVTNDGEGNQMLEVEQVRVEDDSGNLIVVYPSSIDLKYEDDTVSVIRNAN</sequence>
<feature type="domain" description="B3/B4 tRNA-binding" evidence="4">
    <location>
        <begin position="304"/>
        <end position="481"/>
    </location>
</feature>
<dbReference type="InterPro" id="IPR045060">
    <property type="entry name" value="Phe-tRNA-ligase_IIc_bsu"/>
</dbReference>
<dbReference type="GO" id="GO:0003723">
    <property type="term" value="F:RNA binding"/>
    <property type="evidence" value="ECO:0007669"/>
    <property type="project" value="InterPro"/>
</dbReference>
<keyword evidence="1" id="KW-0433">Leucine-rich repeat</keyword>
<dbReference type="SMART" id="SM00369">
    <property type="entry name" value="LRR_TYP"/>
    <property type="match status" value="4"/>
</dbReference>
<dbReference type="InterPro" id="IPR005146">
    <property type="entry name" value="B3/B4_tRNA-bd"/>
</dbReference>
<evidence type="ECO:0000256" key="2">
    <source>
        <dbReference type="ARBA" id="ARBA00022737"/>
    </source>
</evidence>
<dbReference type="Pfam" id="PF13855">
    <property type="entry name" value="LRR_8"/>
    <property type="match status" value="2"/>
</dbReference>
<keyword evidence="2" id="KW-0677">Repeat</keyword>
<dbReference type="PANTHER" id="PTHR10947:SF3">
    <property type="entry name" value="LEUCINE-RICH REPEAT-CONTAINING PROTEIN 47"/>
    <property type="match status" value="1"/>
</dbReference>
<dbReference type="PROSITE" id="PS51450">
    <property type="entry name" value="LRR"/>
    <property type="match status" value="4"/>
</dbReference>
<feature type="compositionally biased region" description="Basic residues" evidence="3">
    <location>
        <begin position="251"/>
        <end position="261"/>
    </location>
</feature>
<name>A0AAW2HCA2_9NEOP</name>
<protein>
    <recommendedName>
        <fullName evidence="4">B3/B4 tRNA-binding domain-containing protein</fullName>
    </recommendedName>
</protein>
<dbReference type="AlphaFoldDB" id="A0AAW2HCA2"/>
<dbReference type="Gene3D" id="3.50.40.10">
    <property type="entry name" value="Phenylalanyl-trna Synthetase, Chain B, domain 3"/>
    <property type="match status" value="1"/>
</dbReference>
<dbReference type="PANTHER" id="PTHR10947">
    <property type="entry name" value="PHENYLALANYL-TRNA SYNTHETASE BETA CHAIN AND LEUCINE-RICH REPEAT-CONTAINING PROTEIN 47"/>
    <property type="match status" value="1"/>
</dbReference>
<reference evidence="5" key="1">
    <citation type="journal article" date="2024" name="Gigascience">
        <title>Chromosome-level genome of the poultry shaft louse Menopon gallinae provides insight into the host-switching and adaptive evolution of parasitic lice.</title>
        <authorList>
            <person name="Xu Y."/>
            <person name="Ma L."/>
            <person name="Liu S."/>
            <person name="Liang Y."/>
            <person name="Liu Q."/>
            <person name="He Z."/>
            <person name="Tian L."/>
            <person name="Duan Y."/>
            <person name="Cai W."/>
            <person name="Li H."/>
            <person name="Song F."/>
        </authorList>
    </citation>
    <scope>NUCLEOTIDE SEQUENCE</scope>
    <source>
        <strain evidence="5">Cailab_2023a</strain>
    </source>
</reference>
<comment type="caution">
    <text evidence="5">The sequence shown here is derived from an EMBL/GenBank/DDBJ whole genome shotgun (WGS) entry which is preliminary data.</text>
</comment>
<proteinExistence type="predicted"/>
<feature type="region of interest" description="Disordered" evidence="3">
    <location>
        <begin position="246"/>
        <end position="272"/>
    </location>
</feature>
<evidence type="ECO:0000256" key="1">
    <source>
        <dbReference type="ARBA" id="ARBA00022614"/>
    </source>
</evidence>
<dbReference type="InterPro" id="IPR001611">
    <property type="entry name" value="Leu-rich_rpt"/>
</dbReference>
<dbReference type="InterPro" id="IPR020825">
    <property type="entry name" value="Phe-tRNA_synthase-like_B3/B4"/>
</dbReference>
<dbReference type="GO" id="GO:0004826">
    <property type="term" value="F:phenylalanine-tRNA ligase activity"/>
    <property type="evidence" value="ECO:0007669"/>
    <property type="project" value="InterPro"/>
</dbReference>
<evidence type="ECO:0000313" key="5">
    <source>
        <dbReference type="EMBL" id="KAL0267238.1"/>
    </source>
</evidence>
<dbReference type="SMART" id="SM00873">
    <property type="entry name" value="B3_4"/>
    <property type="match status" value="1"/>
</dbReference>